<organism evidence="3 4">
    <name type="scientific">Coniochaeta ligniaria NRRL 30616</name>
    <dbReference type="NCBI Taxonomy" id="1408157"/>
    <lineage>
        <taxon>Eukaryota</taxon>
        <taxon>Fungi</taxon>
        <taxon>Dikarya</taxon>
        <taxon>Ascomycota</taxon>
        <taxon>Pezizomycotina</taxon>
        <taxon>Sordariomycetes</taxon>
        <taxon>Sordariomycetidae</taxon>
        <taxon>Coniochaetales</taxon>
        <taxon>Coniochaetaceae</taxon>
        <taxon>Coniochaeta</taxon>
    </lineage>
</organism>
<name>A0A1J7IN82_9PEZI</name>
<dbReference type="InterPro" id="IPR029058">
    <property type="entry name" value="AB_hydrolase_fold"/>
</dbReference>
<evidence type="ECO:0000313" key="3">
    <source>
        <dbReference type="EMBL" id="OIW22577.1"/>
    </source>
</evidence>
<dbReference type="EMBL" id="KV875112">
    <property type="protein sequence ID" value="OIW22577.1"/>
    <property type="molecule type" value="Genomic_DNA"/>
</dbReference>
<dbReference type="GO" id="GO:0016787">
    <property type="term" value="F:hydrolase activity"/>
    <property type="evidence" value="ECO:0007669"/>
    <property type="project" value="UniProtKB-KW"/>
</dbReference>
<dbReference type="InterPro" id="IPR049492">
    <property type="entry name" value="BD-FAE-like_dom"/>
</dbReference>
<accession>A0A1J7IN82</accession>
<proteinExistence type="predicted"/>
<evidence type="ECO:0000259" key="2">
    <source>
        <dbReference type="Pfam" id="PF20434"/>
    </source>
</evidence>
<dbReference type="SUPFAM" id="SSF53474">
    <property type="entry name" value="alpha/beta-Hydrolases"/>
    <property type="match status" value="1"/>
</dbReference>
<dbReference type="STRING" id="1408157.A0A1J7IN82"/>
<keyword evidence="1 3" id="KW-0378">Hydrolase</keyword>
<dbReference type="Gene3D" id="3.40.50.1820">
    <property type="entry name" value="alpha/beta hydrolase"/>
    <property type="match status" value="1"/>
</dbReference>
<sequence length="323" mass="35381">MTEPQATIATIREKLSSLGAGWDANTVPDLLKLYEPLQAAQNTKGTRAVVTVTTNYGPHERHRIDIYQPVVFPSGPTLPVVAYIHGGGYVGGDTQVTPNIYANVGNYFASRGHVVCNITYRLAFQGAHFPDGAIDVADALRWVRDNISPYGGDPNRVVALGQSAGGSHLASALFLGLLDGKDGSAPLLRGAVLLSAAFGSNPDGEMYPILKEYFQTDDKGELATRWGPGALFRQEFFGSHDKAPRKELPCELLVLLAEWEAEEIVAGALEWFGDYRRRFRRLPAVEVMKGHNHVSYCFGLGLEAEEYERTGRRLVEFVREATS</sequence>
<protein>
    <submittedName>
        <fullName evidence="3">Alpha/beta-hydrolase</fullName>
    </submittedName>
</protein>
<evidence type="ECO:0000256" key="1">
    <source>
        <dbReference type="ARBA" id="ARBA00022801"/>
    </source>
</evidence>
<keyword evidence="4" id="KW-1185">Reference proteome</keyword>
<dbReference type="InterPro" id="IPR050300">
    <property type="entry name" value="GDXG_lipolytic_enzyme"/>
</dbReference>
<reference evidence="3 4" key="1">
    <citation type="submission" date="2016-10" db="EMBL/GenBank/DDBJ databases">
        <title>Draft genome sequence of Coniochaeta ligniaria NRRL30616, a lignocellulolytic fungus for bioabatement of inhibitors in plant biomass hydrolysates.</title>
        <authorList>
            <consortium name="DOE Joint Genome Institute"/>
            <person name="Jimenez D.J."/>
            <person name="Hector R.E."/>
            <person name="Riley R."/>
            <person name="Sun H."/>
            <person name="Grigoriev I.V."/>
            <person name="Van Elsas J.D."/>
            <person name="Nichols N.N."/>
        </authorList>
    </citation>
    <scope>NUCLEOTIDE SEQUENCE [LARGE SCALE GENOMIC DNA]</scope>
    <source>
        <strain evidence="3 4">NRRL 30616</strain>
    </source>
</reference>
<gene>
    <name evidence="3" type="ORF">CONLIGDRAFT_215740</name>
</gene>
<evidence type="ECO:0000313" key="4">
    <source>
        <dbReference type="Proteomes" id="UP000182658"/>
    </source>
</evidence>
<feature type="domain" description="BD-FAE-like" evidence="2">
    <location>
        <begin position="64"/>
        <end position="171"/>
    </location>
</feature>
<dbReference type="OrthoDB" id="433474at2759"/>
<dbReference type="Proteomes" id="UP000182658">
    <property type="component" value="Unassembled WGS sequence"/>
</dbReference>
<dbReference type="Pfam" id="PF20434">
    <property type="entry name" value="BD-FAE"/>
    <property type="match status" value="1"/>
</dbReference>
<dbReference type="PANTHER" id="PTHR48081">
    <property type="entry name" value="AB HYDROLASE SUPERFAMILY PROTEIN C4A8.06C"/>
    <property type="match status" value="1"/>
</dbReference>
<dbReference type="InParanoid" id="A0A1J7IN82"/>
<dbReference type="AlphaFoldDB" id="A0A1J7IN82"/>